<name>C5J678_MESCH</name>
<dbReference type="EMBL" id="FM864216">
    <property type="protein sequence ID" value="CAT04970.1"/>
    <property type="molecule type" value="Genomic_DNA"/>
</dbReference>
<dbReference type="KEGG" id="mco:MCJ_002790"/>
<proteinExistence type="predicted"/>
<evidence type="ECO:0000313" key="2">
    <source>
        <dbReference type="Proteomes" id="UP000001491"/>
    </source>
</evidence>
<reference evidence="2" key="1">
    <citation type="journal article" date="2009" name="BMC Bioinformatics">
        <title>The Mycoplasma conjunctivae genome sequencing, annotation and analysis.</title>
        <authorList>
            <person name="Calderon-Copete S.P."/>
            <person name="Wigger G."/>
            <person name="Wunderlin C."/>
            <person name="Schmidheini T."/>
            <person name="Frey J."/>
            <person name="Quail M.A."/>
            <person name="Falquet L."/>
        </authorList>
    </citation>
    <scope>NUCLEOTIDE SEQUENCE [LARGE SCALE GENOMIC DNA]</scope>
    <source>
        <strain evidence="2">ATCC 25834 / NCTC 10147 / HRC/581</strain>
    </source>
</reference>
<accession>C5J678</accession>
<evidence type="ECO:0000313" key="1">
    <source>
        <dbReference type="EMBL" id="CAT04970.1"/>
    </source>
</evidence>
<sequence length="97" mass="11419">MQIRVYKSVAITIQVDKDNKIFTLINSDIYYQLKKGDYAKFIFNKEAINLEIVKIISLKQDIFEIEFTKTPFLKPQTQILGQLILKDNDSFLKLFLN</sequence>
<dbReference type="NCBIfam" id="NF045999">
    <property type="entry name" value="MAG1140_fam"/>
    <property type="match status" value="1"/>
</dbReference>
<keyword evidence="2" id="KW-1185">Reference proteome</keyword>
<gene>
    <name evidence="1" type="ordered locus">MCJ_002790</name>
</gene>
<organism evidence="1 2">
    <name type="scientific">Mesomycoplasma conjunctivae (strain ATCC 25834 / NCTC 10147 / HRC/581)</name>
    <name type="common">Mycoplasma conjunctivae</name>
    <dbReference type="NCBI Taxonomy" id="572263"/>
    <lineage>
        <taxon>Bacteria</taxon>
        <taxon>Bacillati</taxon>
        <taxon>Mycoplasmatota</taxon>
        <taxon>Mycoplasmoidales</taxon>
        <taxon>Metamycoplasmataceae</taxon>
        <taxon>Mesomycoplasma</taxon>
    </lineage>
</organism>
<dbReference type="HOGENOM" id="CLU_161322_0_0_14"/>
<dbReference type="AlphaFoldDB" id="C5J678"/>
<dbReference type="Proteomes" id="UP000001491">
    <property type="component" value="Chromosome"/>
</dbReference>
<dbReference type="eggNOG" id="ENOG5032G22">
    <property type="taxonomic scope" value="Bacteria"/>
</dbReference>
<protein>
    <submittedName>
        <fullName evidence="1">Uncharacterized protein</fullName>
    </submittedName>
</protein>